<gene>
    <name evidence="3" type="ORF">C8A00DRAFT_16389</name>
</gene>
<dbReference type="Pfam" id="PF22942">
    <property type="entry name" value="DUF7025"/>
    <property type="match status" value="1"/>
</dbReference>
<dbReference type="GO" id="GO:0005524">
    <property type="term" value="F:ATP binding"/>
    <property type="evidence" value="ECO:0007669"/>
    <property type="project" value="InterPro"/>
</dbReference>
<feature type="compositionally biased region" description="Acidic residues" evidence="1">
    <location>
        <begin position="396"/>
        <end position="406"/>
    </location>
</feature>
<keyword evidence="4" id="KW-1185">Reference proteome</keyword>
<dbReference type="Gene3D" id="3.40.50.300">
    <property type="entry name" value="P-loop containing nucleotide triphosphate hydrolases"/>
    <property type="match status" value="1"/>
</dbReference>
<dbReference type="SUPFAM" id="SSF52540">
    <property type="entry name" value="P-loop containing nucleoside triphosphate hydrolases"/>
    <property type="match status" value="1"/>
</dbReference>
<dbReference type="GO" id="GO:0016887">
    <property type="term" value="F:ATP hydrolysis activity"/>
    <property type="evidence" value="ECO:0007669"/>
    <property type="project" value="InterPro"/>
</dbReference>
<feature type="domain" description="AAA+ ATPase" evidence="2">
    <location>
        <begin position="531"/>
        <end position="658"/>
    </location>
</feature>
<evidence type="ECO:0000259" key="2">
    <source>
        <dbReference type="SMART" id="SM00382"/>
    </source>
</evidence>
<feature type="region of interest" description="Disordered" evidence="1">
    <location>
        <begin position="31"/>
        <end position="69"/>
    </location>
</feature>
<dbReference type="SMART" id="SM00382">
    <property type="entry name" value="AAA"/>
    <property type="match status" value="1"/>
</dbReference>
<protein>
    <recommendedName>
        <fullName evidence="2">AAA+ ATPase domain-containing protein</fullName>
    </recommendedName>
</protein>
<evidence type="ECO:0000313" key="3">
    <source>
        <dbReference type="EMBL" id="KAK4152287.1"/>
    </source>
</evidence>
<feature type="region of interest" description="Disordered" evidence="1">
    <location>
        <begin position="676"/>
        <end position="715"/>
    </location>
</feature>
<sequence length="783" mass="86976">MPLAYLNRKEVSEKLWKWRYKLRHIGDNGEKTLSDFSSDESGESRAKRNARKNNLPTPANAALEGGNKNGELGTSVSIKTLYEGPGTHVERYDWVDYPPRQLSKSAAKAQDRVAVKVFKVKDLDKPVISGRFSLRYHMLEVQNLLLVGVLAEVLKKQDVHLDTGENATFKYPFPELYFGYDDIVAKHQSLDKTDTVARTLEPFLLLLIRLLDDMFADTRAKLKSLRAEGLVSFKLAWTLFPKNTTAISWGNNCELLVKVTDTTYRSTGKPTLIIRGQVLRFDGRGFLWEDYPINISSFGGNRPITELPAYPLKLHETAADVRTRLTARGRKVLGLQGLTYVNYRSIAIQATKDGTAKHNVDGRVLIDVVGYNKHHLAQGSREGSDPQSKRRQLVAGDDDDDDDDDGNNAGGTVASTASKVSAAAAAKSLGAAAQERNKQAMLTLEAEEPLLMFMLPLIEGYALKNKLWVSFFVEDITPVAWNDDAYDHLVYNEQQKDLVMSFVESHCGNSAAGQKKQPKAMMEDVIAGKGQGLVMLLSGPPGTGKTLMAEAVADRTRRPLFYLQAEDLGINAAALGANLKKVFQMATEWDAVILLDEADVFMAERHPQDIARNELVSIFLRELEYFRGIIFLTTNLYSTIDSAFRSRVSLHLVFTSLTPDARTLIWRKFLDRLPPLPQIGPTPPGDGSATPAMGKEDQGPLAGGREQEGGDSEEAVLTDEEIRELAAWQLNGREIKTAVKMTRTWCDHKGYALSLSRLENGIKVTSPHASKCTHEQDTSLYDE</sequence>
<dbReference type="AlphaFoldDB" id="A0AAN6ZVB9"/>
<dbReference type="InterPro" id="IPR027417">
    <property type="entry name" value="P-loop_NTPase"/>
</dbReference>
<reference evidence="3" key="1">
    <citation type="journal article" date="2023" name="Mol. Phylogenet. Evol.">
        <title>Genome-scale phylogeny and comparative genomics of the fungal order Sordariales.</title>
        <authorList>
            <person name="Hensen N."/>
            <person name="Bonometti L."/>
            <person name="Westerberg I."/>
            <person name="Brannstrom I.O."/>
            <person name="Guillou S."/>
            <person name="Cros-Aarteil S."/>
            <person name="Calhoun S."/>
            <person name="Haridas S."/>
            <person name="Kuo A."/>
            <person name="Mondo S."/>
            <person name="Pangilinan J."/>
            <person name="Riley R."/>
            <person name="LaButti K."/>
            <person name="Andreopoulos B."/>
            <person name="Lipzen A."/>
            <person name="Chen C."/>
            <person name="Yan M."/>
            <person name="Daum C."/>
            <person name="Ng V."/>
            <person name="Clum A."/>
            <person name="Steindorff A."/>
            <person name="Ohm R.A."/>
            <person name="Martin F."/>
            <person name="Silar P."/>
            <person name="Natvig D.O."/>
            <person name="Lalanne C."/>
            <person name="Gautier V."/>
            <person name="Ament-Velasquez S.L."/>
            <person name="Kruys A."/>
            <person name="Hutchinson M.I."/>
            <person name="Powell A.J."/>
            <person name="Barry K."/>
            <person name="Miller A.N."/>
            <person name="Grigoriev I.V."/>
            <person name="Debuchy R."/>
            <person name="Gladieux P."/>
            <person name="Hiltunen Thoren M."/>
            <person name="Johannesson H."/>
        </authorList>
    </citation>
    <scope>NUCLEOTIDE SEQUENCE</scope>
    <source>
        <strain evidence="3">CBS 538.74</strain>
    </source>
</reference>
<dbReference type="PANTHER" id="PTHR46411">
    <property type="entry name" value="FAMILY ATPASE, PUTATIVE-RELATED"/>
    <property type="match status" value="1"/>
</dbReference>
<evidence type="ECO:0000256" key="1">
    <source>
        <dbReference type="SAM" id="MobiDB-lite"/>
    </source>
</evidence>
<reference evidence="3" key="2">
    <citation type="submission" date="2023-05" db="EMBL/GenBank/DDBJ databases">
        <authorList>
            <consortium name="Lawrence Berkeley National Laboratory"/>
            <person name="Steindorff A."/>
            <person name="Hensen N."/>
            <person name="Bonometti L."/>
            <person name="Westerberg I."/>
            <person name="Brannstrom I.O."/>
            <person name="Guillou S."/>
            <person name="Cros-Aarteil S."/>
            <person name="Calhoun S."/>
            <person name="Haridas S."/>
            <person name="Kuo A."/>
            <person name="Mondo S."/>
            <person name="Pangilinan J."/>
            <person name="Riley R."/>
            <person name="Labutti K."/>
            <person name="Andreopoulos B."/>
            <person name="Lipzen A."/>
            <person name="Chen C."/>
            <person name="Yanf M."/>
            <person name="Daum C."/>
            <person name="Ng V."/>
            <person name="Clum A."/>
            <person name="Ohm R."/>
            <person name="Martin F."/>
            <person name="Silar P."/>
            <person name="Natvig D."/>
            <person name="Lalanne C."/>
            <person name="Gautier V."/>
            <person name="Ament-Velasquez S.L."/>
            <person name="Kruys A."/>
            <person name="Hutchinson M.I."/>
            <person name="Powell A.J."/>
            <person name="Barry K."/>
            <person name="Miller A.N."/>
            <person name="Grigoriev I.V."/>
            <person name="Debuchy R."/>
            <person name="Gladieux P."/>
            <person name="Thoren M.H."/>
            <person name="Johannesson H."/>
        </authorList>
    </citation>
    <scope>NUCLEOTIDE SEQUENCE</scope>
    <source>
        <strain evidence="3">CBS 538.74</strain>
    </source>
</reference>
<comment type="caution">
    <text evidence="3">The sequence shown here is derived from an EMBL/GenBank/DDBJ whole genome shotgun (WGS) entry which is preliminary data.</text>
</comment>
<dbReference type="PANTHER" id="PTHR46411:SF3">
    <property type="entry name" value="AAA+ ATPASE DOMAIN-CONTAINING PROTEIN"/>
    <property type="match status" value="1"/>
</dbReference>
<organism evidence="3 4">
    <name type="scientific">Chaetomidium leptoderma</name>
    <dbReference type="NCBI Taxonomy" id="669021"/>
    <lineage>
        <taxon>Eukaryota</taxon>
        <taxon>Fungi</taxon>
        <taxon>Dikarya</taxon>
        <taxon>Ascomycota</taxon>
        <taxon>Pezizomycotina</taxon>
        <taxon>Sordariomycetes</taxon>
        <taxon>Sordariomycetidae</taxon>
        <taxon>Sordariales</taxon>
        <taxon>Chaetomiaceae</taxon>
        <taxon>Chaetomidium</taxon>
    </lineage>
</organism>
<dbReference type="Pfam" id="PF00004">
    <property type="entry name" value="AAA"/>
    <property type="match status" value="1"/>
</dbReference>
<dbReference type="InterPro" id="IPR003959">
    <property type="entry name" value="ATPase_AAA_core"/>
</dbReference>
<name>A0AAN6ZVB9_9PEZI</name>
<dbReference type="InterPro" id="IPR003593">
    <property type="entry name" value="AAA+_ATPase"/>
</dbReference>
<dbReference type="CDD" id="cd19481">
    <property type="entry name" value="RecA-like_protease"/>
    <property type="match status" value="1"/>
</dbReference>
<dbReference type="InterPro" id="IPR054289">
    <property type="entry name" value="DUF7025"/>
</dbReference>
<proteinExistence type="predicted"/>
<feature type="region of interest" description="Disordered" evidence="1">
    <location>
        <begin position="376"/>
        <end position="414"/>
    </location>
</feature>
<evidence type="ECO:0000313" key="4">
    <source>
        <dbReference type="Proteomes" id="UP001302745"/>
    </source>
</evidence>
<dbReference type="Proteomes" id="UP001302745">
    <property type="component" value="Unassembled WGS sequence"/>
</dbReference>
<dbReference type="EMBL" id="MU856980">
    <property type="protein sequence ID" value="KAK4152287.1"/>
    <property type="molecule type" value="Genomic_DNA"/>
</dbReference>
<accession>A0AAN6ZVB9</accession>